<keyword evidence="3 7" id="KW-0813">Transport</keyword>
<dbReference type="AlphaFoldDB" id="A0AAD5Y374"/>
<feature type="domain" description="Nmd3 N-terminal" evidence="9">
    <location>
        <begin position="110"/>
        <end position="327"/>
    </location>
</feature>
<reference evidence="12" key="1">
    <citation type="submission" date="2020-05" db="EMBL/GenBank/DDBJ databases">
        <title>Phylogenomic resolution of chytrid fungi.</title>
        <authorList>
            <person name="Stajich J.E."/>
            <person name="Amses K."/>
            <person name="Simmons R."/>
            <person name="Seto K."/>
            <person name="Myers J."/>
            <person name="Bonds A."/>
            <person name="Quandt C.A."/>
            <person name="Barry K."/>
            <person name="Liu P."/>
            <person name="Grigoriev I."/>
            <person name="Longcore J.E."/>
            <person name="James T.Y."/>
        </authorList>
    </citation>
    <scope>NUCLEOTIDE SEQUENCE</scope>
    <source>
        <strain evidence="12">JEL0476</strain>
    </source>
</reference>
<dbReference type="InterPro" id="IPR048898">
    <property type="entry name" value="OB_NMD3"/>
</dbReference>
<evidence type="ECO:0000256" key="6">
    <source>
        <dbReference type="ARBA" id="ARBA00023242"/>
    </source>
</evidence>
<evidence type="ECO:0000256" key="5">
    <source>
        <dbReference type="ARBA" id="ARBA00022927"/>
    </source>
</evidence>
<dbReference type="InterPro" id="IPR007064">
    <property type="entry name" value="Nmd3_N"/>
</dbReference>
<dbReference type="InterPro" id="IPR039768">
    <property type="entry name" value="Nmd3"/>
</dbReference>
<evidence type="ECO:0000259" key="9">
    <source>
        <dbReference type="Pfam" id="PF04981"/>
    </source>
</evidence>
<proteinExistence type="inferred from homology"/>
<comment type="subcellular location">
    <subcellularLocation>
        <location evidence="7">Cytoplasm</location>
    </subcellularLocation>
    <subcellularLocation>
        <location evidence="7">Nucleus</location>
    </subcellularLocation>
</comment>
<feature type="signal peptide" evidence="8">
    <location>
        <begin position="1"/>
        <end position="15"/>
    </location>
</feature>
<evidence type="ECO:0000256" key="2">
    <source>
        <dbReference type="ARBA" id="ARBA00017035"/>
    </source>
</evidence>
<protein>
    <recommendedName>
        <fullName evidence="2 7">60S ribosomal export protein NMD3</fullName>
    </recommendedName>
</protein>
<evidence type="ECO:0000259" key="10">
    <source>
        <dbReference type="Pfam" id="PF21192"/>
    </source>
</evidence>
<comment type="function">
    <text evidence="7">Acts as an adapter for the XPO1/CRM1-mediated export of the 60S ribosomal subunit.</text>
</comment>
<dbReference type="EMBL" id="JADGJW010000046">
    <property type="protein sequence ID" value="KAJ3226023.1"/>
    <property type="molecule type" value="Genomic_DNA"/>
</dbReference>
<dbReference type="PANTHER" id="PTHR12746">
    <property type="entry name" value="NONSENSE-MEDIATED MRNA DECAY PROTEIN 3"/>
    <property type="match status" value="1"/>
</dbReference>
<evidence type="ECO:0000313" key="12">
    <source>
        <dbReference type="EMBL" id="KAJ3226023.1"/>
    </source>
</evidence>
<dbReference type="Pfam" id="PF04981">
    <property type="entry name" value="NMD3"/>
    <property type="match status" value="1"/>
</dbReference>
<comment type="similarity">
    <text evidence="1 7">Belongs to the NMD3 family.</text>
</comment>
<dbReference type="GO" id="GO:0015031">
    <property type="term" value="P:protein transport"/>
    <property type="evidence" value="ECO:0007669"/>
    <property type="project" value="UniProtKB-KW"/>
</dbReference>
<dbReference type="GO" id="GO:0005634">
    <property type="term" value="C:nucleus"/>
    <property type="evidence" value="ECO:0007669"/>
    <property type="project" value="UniProtKB-SubCell"/>
</dbReference>
<name>A0AAD5Y374_9FUNG</name>
<feature type="domain" description="60S ribosomal export protein NMD3 SH3" evidence="11">
    <location>
        <begin position="330"/>
        <end position="376"/>
    </location>
</feature>
<evidence type="ECO:0000256" key="4">
    <source>
        <dbReference type="ARBA" id="ARBA00022490"/>
    </source>
</evidence>
<evidence type="ECO:0000256" key="8">
    <source>
        <dbReference type="SAM" id="SignalP"/>
    </source>
</evidence>
<evidence type="ECO:0000259" key="11">
    <source>
        <dbReference type="Pfam" id="PF21193"/>
    </source>
</evidence>
<dbReference type="Pfam" id="PF21192">
    <property type="entry name" value="OB_NMD3"/>
    <property type="match status" value="1"/>
</dbReference>
<keyword evidence="13" id="KW-1185">Reference proteome</keyword>
<keyword evidence="4 7" id="KW-0963">Cytoplasm</keyword>
<evidence type="ECO:0000313" key="13">
    <source>
        <dbReference type="Proteomes" id="UP001211065"/>
    </source>
</evidence>
<dbReference type="GO" id="GO:0043023">
    <property type="term" value="F:ribosomal large subunit binding"/>
    <property type="evidence" value="ECO:0007669"/>
    <property type="project" value="InterPro"/>
</dbReference>
<sequence length="621" mass="70608">MLVVLVVLETVGIDAGGIEEFTRSSRKRLLDATSLTESAVGNWVIGLLVEIGVEVGNSLMIREVFLVAGLVVRRLCGLFRLFGRRTKEFPSGLTTTFLGLFDTAVITPNAANLCVDCIRNDVDITEGIPKQATVHFCKDCERYLQPPNIWVIAHPESKELLSLCLKKLKGLNKVRLVDAGFIWTEPHSRRIKVKLTIQKEVYSSAILQQVFIVEYVVSTQQCDECMRVAAQLTWKASVQVRQKVSHKRTFFWLEQLILKHNAHKDTTNIKEAKDGIDFYYVNRSHAIKMLDYLQSVVPLKLKTSEQLISTDVHTSTSNYKFTFSAEIVPICKDDLVCLPTKLARQLGDISPIVVCYRVGNTVSLIDPFSLKSAEMRGTTYWENPFNSLCEAKDLVEFYIIDVQYENKRQGKYTLATVEVALSQDLSKTYYTRTHLGGLFNPGDHAMGYFLVNANFNNDNWDEYINRLRSSGHRQLHLGGGLPDLILVKKSYPNARKRNKGRNWRLKNLAKEDEDQELRGGKRQDKIKQEMDYEIFLRDLEEDSELRGMVNLFKDPRKDADHGNAEIVETNEVNMISGDEDEVEPEEDFPQINVDELLDDMDALALEDKDGEGDVMMGDESD</sequence>
<feature type="domain" description="60S ribosomal export protein NMD3 OB-fold" evidence="10">
    <location>
        <begin position="394"/>
        <end position="489"/>
    </location>
</feature>
<keyword evidence="8" id="KW-0732">Signal</keyword>
<evidence type="ECO:0000256" key="3">
    <source>
        <dbReference type="ARBA" id="ARBA00022448"/>
    </source>
</evidence>
<evidence type="ECO:0000256" key="7">
    <source>
        <dbReference type="RuleBase" id="RU364108"/>
    </source>
</evidence>
<dbReference type="InterPro" id="IPR048899">
    <property type="entry name" value="NMD_SH3"/>
</dbReference>
<dbReference type="Pfam" id="PF21193">
    <property type="entry name" value="NMD_SH3"/>
    <property type="match status" value="1"/>
</dbReference>
<dbReference type="Proteomes" id="UP001211065">
    <property type="component" value="Unassembled WGS sequence"/>
</dbReference>
<feature type="chain" id="PRO_5042070690" description="60S ribosomal export protein NMD3" evidence="8">
    <location>
        <begin position="16"/>
        <end position="621"/>
    </location>
</feature>
<gene>
    <name evidence="12" type="ORF">HK099_005729</name>
</gene>
<keyword evidence="6 7" id="KW-0539">Nucleus</keyword>
<evidence type="ECO:0000256" key="1">
    <source>
        <dbReference type="ARBA" id="ARBA00009794"/>
    </source>
</evidence>
<dbReference type="PANTHER" id="PTHR12746:SF2">
    <property type="entry name" value="60S RIBOSOMAL EXPORT PROTEIN NMD3"/>
    <property type="match status" value="1"/>
</dbReference>
<accession>A0AAD5Y374</accession>
<keyword evidence="5 7" id="KW-0653">Protein transport</keyword>
<organism evidence="12 13">
    <name type="scientific">Clydaea vesicula</name>
    <dbReference type="NCBI Taxonomy" id="447962"/>
    <lineage>
        <taxon>Eukaryota</taxon>
        <taxon>Fungi</taxon>
        <taxon>Fungi incertae sedis</taxon>
        <taxon>Chytridiomycota</taxon>
        <taxon>Chytridiomycota incertae sedis</taxon>
        <taxon>Chytridiomycetes</taxon>
        <taxon>Lobulomycetales</taxon>
        <taxon>Lobulomycetaceae</taxon>
        <taxon>Clydaea</taxon>
    </lineage>
</organism>
<dbReference type="GO" id="GO:0005737">
    <property type="term" value="C:cytoplasm"/>
    <property type="evidence" value="ECO:0007669"/>
    <property type="project" value="UniProtKB-SubCell"/>
</dbReference>
<dbReference type="GO" id="GO:0000055">
    <property type="term" value="P:ribosomal large subunit export from nucleus"/>
    <property type="evidence" value="ECO:0007669"/>
    <property type="project" value="TreeGrafter"/>
</dbReference>
<comment type="caution">
    <text evidence="12">The sequence shown here is derived from an EMBL/GenBank/DDBJ whole genome shotgun (WGS) entry which is preliminary data.</text>
</comment>